<feature type="domain" description="Ig-like" evidence="4">
    <location>
        <begin position="118"/>
        <end position="200"/>
    </location>
</feature>
<dbReference type="PANTHER" id="PTHR44427">
    <property type="entry name" value="CARCINOEMBRYONIC ANTIGEN-RELATED CELL ADHESION MOLECULE 19"/>
    <property type="match status" value="1"/>
</dbReference>
<dbReference type="InterPro" id="IPR013098">
    <property type="entry name" value="Ig_I-set"/>
</dbReference>
<gene>
    <name evidence="5" type="ORF">PECUL_23A058237</name>
</gene>
<feature type="chain" id="PRO_5041973506" evidence="3">
    <location>
        <begin position="18"/>
        <end position="328"/>
    </location>
</feature>
<keyword evidence="5" id="KW-0635">Pregnancy</keyword>
<dbReference type="PROSITE" id="PS50835">
    <property type="entry name" value="IG_LIKE"/>
    <property type="match status" value="1"/>
</dbReference>
<keyword evidence="1 3" id="KW-0732">Signal</keyword>
<dbReference type="Proteomes" id="UP001295444">
    <property type="component" value="Chromosome 13"/>
</dbReference>
<protein>
    <submittedName>
        <fullName evidence="5">Pregnancy-specific beta-1-glyco 7</fullName>
    </submittedName>
</protein>
<reference evidence="5" key="1">
    <citation type="submission" date="2022-03" db="EMBL/GenBank/DDBJ databases">
        <authorList>
            <person name="Alioto T."/>
            <person name="Alioto T."/>
            <person name="Gomez Garrido J."/>
        </authorList>
    </citation>
    <scope>NUCLEOTIDE SEQUENCE</scope>
</reference>
<feature type="signal peptide" evidence="3">
    <location>
        <begin position="1"/>
        <end position="17"/>
    </location>
</feature>
<dbReference type="InterPro" id="IPR007110">
    <property type="entry name" value="Ig-like_dom"/>
</dbReference>
<dbReference type="PANTHER" id="PTHR44427:SF5">
    <property type="entry name" value="V-SET AND IMMUNOGLOBULIN DOMAIN-CONTAINING PROTEIN 10-LIKE"/>
    <property type="match status" value="1"/>
</dbReference>
<dbReference type="AlphaFoldDB" id="A0AAD1WSI2"/>
<evidence type="ECO:0000313" key="5">
    <source>
        <dbReference type="EMBL" id="CAH2326948.1"/>
    </source>
</evidence>
<dbReference type="Gene3D" id="2.60.40.10">
    <property type="entry name" value="Immunoglobulins"/>
    <property type="match status" value="2"/>
</dbReference>
<dbReference type="InterPro" id="IPR036179">
    <property type="entry name" value="Ig-like_dom_sf"/>
</dbReference>
<dbReference type="Pfam" id="PF07679">
    <property type="entry name" value="I-set"/>
    <property type="match status" value="1"/>
</dbReference>
<keyword evidence="2" id="KW-0325">Glycoprotein</keyword>
<evidence type="ECO:0000256" key="2">
    <source>
        <dbReference type="ARBA" id="ARBA00023180"/>
    </source>
</evidence>
<dbReference type="InterPro" id="IPR050831">
    <property type="entry name" value="CEA_cell_adhesion"/>
</dbReference>
<organism evidence="5 6">
    <name type="scientific">Pelobates cultripes</name>
    <name type="common">Western spadefoot toad</name>
    <dbReference type="NCBI Taxonomy" id="61616"/>
    <lineage>
        <taxon>Eukaryota</taxon>
        <taxon>Metazoa</taxon>
        <taxon>Chordata</taxon>
        <taxon>Craniata</taxon>
        <taxon>Vertebrata</taxon>
        <taxon>Euteleostomi</taxon>
        <taxon>Amphibia</taxon>
        <taxon>Batrachia</taxon>
        <taxon>Anura</taxon>
        <taxon>Pelobatoidea</taxon>
        <taxon>Pelobatidae</taxon>
        <taxon>Pelobates</taxon>
    </lineage>
</organism>
<sequence>MKTPKTLLLLPLGISSGSDIVQVAVGSDLALCGMTCGAKGFVILDCSSKPEPILEYNCEQHYMKLFSNYWHRVDFNELNGCAIIRNVQKSDSGRYMWILIEEDGTESMYQSARHSIVDKVSITSLSSILSNSGLTTSLQVQFTGEMEHTVTWTRDEGDLPEGHQLSEFNDTLTVRSTDYGTYRVTVTNSVSEDHAQLTLTVWFSYIVLFLLTKPSITAPLLKPPPSLADVLHPSSIHRQAVTALFLHHTPDCPTTGQPTLHVSAVLRVLCSTEVGKRLKMALQSEPDPVSGKFRVSWIAVSIMVAAISAVLLDVRTNTVLYSLPTMQV</sequence>
<accession>A0AAD1WSI2</accession>
<dbReference type="SUPFAM" id="SSF48726">
    <property type="entry name" value="Immunoglobulin"/>
    <property type="match status" value="1"/>
</dbReference>
<evidence type="ECO:0000256" key="1">
    <source>
        <dbReference type="ARBA" id="ARBA00022729"/>
    </source>
</evidence>
<evidence type="ECO:0000256" key="3">
    <source>
        <dbReference type="SAM" id="SignalP"/>
    </source>
</evidence>
<evidence type="ECO:0000313" key="6">
    <source>
        <dbReference type="Proteomes" id="UP001295444"/>
    </source>
</evidence>
<proteinExistence type="predicted"/>
<name>A0AAD1WSI2_PELCU</name>
<evidence type="ECO:0000259" key="4">
    <source>
        <dbReference type="PROSITE" id="PS50835"/>
    </source>
</evidence>
<dbReference type="InterPro" id="IPR013783">
    <property type="entry name" value="Ig-like_fold"/>
</dbReference>
<keyword evidence="6" id="KW-1185">Reference proteome</keyword>
<dbReference type="EMBL" id="OW240924">
    <property type="protein sequence ID" value="CAH2326948.1"/>
    <property type="molecule type" value="Genomic_DNA"/>
</dbReference>